<dbReference type="CDD" id="cd14752">
    <property type="entry name" value="GH31_N"/>
    <property type="match status" value="1"/>
</dbReference>
<gene>
    <name evidence="11" type="ORF">GQ26_0490370</name>
</gene>
<sequence>MLWRPILLLPLLEIAAIAAPIEDCPGYTLINVAESDSSITGDLILAGSACNTYGEDLSHLKLLVEYQTDSRLHVKIYDENEQVYQIPRSILNPPSGQRDSSSRRSQLVFEYTNNPFSFAIQRSSNGETIFNTSGTNLIFQSQYVRLRTSLPANPYIYGIGEDSDSFRRETTGYTRTLWNVGQAFLPTHSNLYSSHPIYIEMRGGQAHGVFLSNSNGMDIKINQNAGGEQYLEYNIIGGVLDFYFLSGPAPADVARQYAGVVGTPAQQSYWTYGFHQCKYGYQDVMWVAEVAYNYSQANIPLETMWTDIDYMDLRRTWNLDPDRFPLHKMQELVAYLHNHDQQYIMMVDPPVSLNDSASYNAAVDLDVLIKYDNGTTFVATMWPGAVSYVDWFHPNAQSYWTGQIESFFDDQSGVGVDGMWIDMNEPANFCGYPCSNPVQVAIDENDPPAPPPLRTTWDPIPGFPSDFQPPGATSEKTKRDTTSANMTGLLGRDLLYPGYRIANGVGSLTVGTIWTDLSQYGGYVQYDTHNLYASYMIERSRQGLLSRRPSERPFIISRSTFAGDGTRGGHWTGDNASTWAHYLLSIFQNMEFASIFQMPMVGADVCGFNDDTTETLCARWAMLGAWYPFYRNHADISAKYQEFYRWPLVTAAAQKAIAARFQLLDYLYTAFYQQTVDGSPTTIIPLFFEYPNDPATLDISYQFFFGPSILVSPVTVEGSQSVSLYLPPQDIFYDFWTGERVTPNGDSNTLNLDNVTYTDIPVHIRGGSIVPLRSNAGAANTTTQLRRHDFELLVAPDVDGKATGSLYIDDGKSVNPGRTTYLHFMYDNGRLSVSGSFDYNPGVGFKGVTVLGSTRANAVSGAEGGSGLGTDSYGRTGVVRQINEGFGGDWTMDI</sequence>
<evidence type="ECO:0000256" key="2">
    <source>
        <dbReference type="ARBA" id="ARBA00007806"/>
    </source>
</evidence>
<dbReference type="PANTHER" id="PTHR22762">
    <property type="entry name" value="ALPHA-GLUCOSIDASE"/>
    <property type="match status" value="1"/>
</dbReference>
<keyword evidence="5 6" id="KW-0326">Glycosidase</keyword>
<dbReference type="InterPro" id="IPR017853">
    <property type="entry name" value="GH"/>
</dbReference>
<evidence type="ECO:0000259" key="9">
    <source>
        <dbReference type="Pfam" id="PF13802"/>
    </source>
</evidence>
<reference key="1">
    <citation type="journal article" date="2014" name="PLoS Genet.">
        <title>Signature Gene Expression Reveals Novel Clues to the Molecular Mechanisms of Dimorphic Transition in Penicillium marneffei.</title>
        <authorList>
            <person name="Yang E."/>
            <person name="Wang G."/>
            <person name="Cai J."/>
            <person name="Woo P.C."/>
            <person name="Lau S.K."/>
            <person name="Yuen K.-Y."/>
            <person name="Chow W.-N."/>
            <person name="Lin X."/>
        </authorList>
    </citation>
    <scope>NUCLEOTIDE SEQUENCE [LARGE SCALE GENOMIC DNA]</scope>
    <source>
        <strain>PM1</strain>
    </source>
</reference>
<dbReference type="InterPro" id="IPR030458">
    <property type="entry name" value="Glyco_hydro_31_AS"/>
</dbReference>
<dbReference type="SUPFAM" id="SSF74650">
    <property type="entry name" value="Galactose mutarotase-like"/>
    <property type="match status" value="1"/>
</dbReference>
<feature type="domain" description="Glycosyl hydrolase family 31 C-terminal" evidence="10">
    <location>
        <begin position="682"/>
        <end position="770"/>
    </location>
</feature>
<evidence type="ECO:0000256" key="4">
    <source>
        <dbReference type="ARBA" id="ARBA00022801"/>
    </source>
</evidence>
<dbReference type="eggNOG" id="KOG1065">
    <property type="taxonomic scope" value="Eukaryota"/>
</dbReference>
<feature type="signal peptide" evidence="7">
    <location>
        <begin position="1"/>
        <end position="18"/>
    </location>
</feature>
<evidence type="ECO:0000313" key="11">
    <source>
        <dbReference type="EMBL" id="KFX42093.1"/>
    </source>
</evidence>
<comment type="caution">
    <text evidence="11">The sequence shown here is derived from an EMBL/GenBank/DDBJ whole genome shotgun (WGS) entry which is preliminary data.</text>
</comment>
<dbReference type="SUPFAM" id="SSF51011">
    <property type="entry name" value="Glycosyl hydrolase domain"/>
    <property type="match status" value="1"/>
</dbReference>
<dbReference type="SUPFAM" id="SSF51445">
    <property type="entry name" value="(Trans)glycosidases"/>
    <property type="match status" value="1"/>
</dbReference>
<organism evidence="11">
    <name type="scientific">Talaromyces marneffei PM1</name>
    <dbReference type="NCBI Taxonomy" id="1077442"/>
    <lineage>
        <taxon>Eukaryota</taxon>
        <taxon>Fungi</taxon>
        <taxon>Dikarya</taxon>
        <taxon>Ascomycota</taxon>
        <taxon>Pezizomycotina</taxon>
        <taxon>Eurotiomycetes</taxon>
        <taxon>Eurotiomycetidae</taxon>
        <taxon>Eurotiales</taxon>
        <taxon>Trichocomaceae</taxon>
        <taxon>Talaromyces</taxon>
        <taxon>Talaromyces sect. Talaromyces</taxon>
    </lineage>
</organism>
<feature type="domain" description="Glycoside hydrolase family 31 N-terminal" evidence="9">
    <location>
        <begin position="106"/>
        <end position="216"/>
    </location>
</feature>
<accession>A0A093XA45</accession>
<evidence type="ECO:0000256" key="1">
    <source>
        <dbReference type="ARBA" id="ARBA00001657"/>
    </source>
</evidence>
<evidence type="ECO:0000259" key="10">
    <source>
        <dbReference type="Pfam" id="PF21365"/>
    </source>
</evidence>
<dbReference type="InterPro" id="IPR048395">
    <property type="entry name" value="Glyco_hydro_31_C"/>
</dbReference>
<evidence type="ECO:0000256" key="6">
    <source>
        <dbReference type="RuleBase" id="RU361185"/>
    </source>
</evidence>
<comment type="catalytic activity">
    <reaction evidence="1">
        <text>Hydrolysis of terminal, non-reducing (1-&gt;4)-linked alpha-D-glucose residues with release of alpha-D-glucose.</text>
        <dbReference type="EC" id="3.2.1.20"/>
    </reaction>
</comment>
<dbReference type="Gene3D" id="2.60.40.1180">
    <property type="entry name" value="Golgi alpha-mannosidase II"/>
    <property type="match status" value="2"/>
</dbReference>
<dbReference type="CDD" id="cd06602">
    <property type="entry name" value="GH31_MGAM_SI_GAA"/>
    <property type="match status" value="1"/>
</dbReference>
<keyword evidence="7" id="KW-0732">Signal</keyword>
<dbReference type="InterPro" id="IPR013780">
    <property type="entry name" value="Glyco_hydro_b"/>
</dbReference>
<feature type="domain" description="Glycoside hydrolase family 31 TIM barrel" evidence="8">
    <location>
        <begin position="264"/>
        <end position="670"/>
    </location>
</feature>
<dbReference type="GO" id="GO:0004558">
    <property type="term" value="F:alpha-1,4-glucosidase activity"/>
    <property type="evidence" value="ECO:0007669"/>
    <property type="project" value="UniProtKB-EC"/>
</dbReference>
<name>A0A093XA45_TALMA</name>
<reference evidence="11" key="2">
    <citation type="journal article" date="2014" name="PLoS Genet.">
        <title>Signature gene expression reveals novel clues to the molecular mechanisms of dimorphic transition in Penicillium marneffei.</title>
        <authorList>
            <person name="Yang E."/>
            <person name="Wang G."/>
            <person name="Cai J."/>
            <person name="Woo P.C."/>
            <person name="Lau S.K."/>
            <person name="Yuen K.-Y."/>
            <person name="Chow W.-N."/>
            <person name="Lin X."/>
        </authorList>
    </citation>
    <scope>NUCLEOTIDE SEQUENCE</scope>
    <source>
        <strain evidence="11">PM1</strain>
    </source>
</reference>
<dbReference type="PANTHER" id="PTHR22762:SF95">
    <property type="entry name" value="ALPHA_BETA-GLUCOSIDASE AGDC-RELATED"/>
    <property type="match status" value="1"/>
</dbReference>
<dbReference type="PROSITE" id="PS00129">
    <property type="entry name" value="GLYCOSYL_HYDROL_F31_1"/>
    <property type="match status" value="1"/>
</dbReference>
<feature type="chain" id="PRO_5001893072" description="alpha-glucosidase" evidence="7">
    <location>
        <begin position="19"/>
        <end position="894"/>
    </location>
</feature>
<dbReference type="InterPro" id="IPR000322">
    <property type="entry name" value="Glyco_hydro_31_TIM"/>
</dbReference>
<comment type="similarity">
    <text evidence="2 6">Belongs to the glycosyl hydrolase 31 family.</text>
</comment>
<dbReference type="InterPro" id="IPR025887">
    <property type="entry name" value="Glyco_hydro_31_N_dom"/>
</dbReference>
<evidence type="ECO:0000259" key="8">
    <source>
        <dbReference type="Pfam" id="PF01055"/>
    </source>
</evidence>
<evidence type="ECO:0000256" key="7">
    <source>
        <dbReference type="SAM" id="SignalP"/>
    </source>
</evidence>
<dbReference type="Gene3D" id="3.20.20.80">
    <property type="entry name" value="Glycosidases"/>
    <property type="match status" value="1"/>
</dbReference>
<dbReference type="GO" id="GO:0005975">
    <property type="term" value="P:carbohydrate metabolic process"/>
    <property type="evidence" value="ECO:0007669"/>
    <property type="project" value="InterPro"/>
</dbReference>
<evidence type="ECO:0000256" key="3">
    <source>
        <dbReference type="ARBA" id="ARBA00012741"/>
    </source>
</evidence>
<dbReference type="Pfam" id="PF01055">
    <property type="entry name" value="Glyco_hydro_31_2nd"/>
    <property type="match status" value="1"/>
</dbReference>
<dbReference type="InterPro" id="IPR011013">
    <property type="entry name" value="Gal_mutarotase_sf_dom"/>
</dbReference>
<evidence type="ECO:0000256" key="5">
    <source>
        <dbReference type="ARBA" id="ARBA00023295"/>
    </source>
</evidence>
<dbReference type="GO" id="GO:0030246">
    <property type="term" value="F:carbohydrate binding"/>
    <property type="evidence" value="ECO:0007669"/>
    <property type="project" value="InterPro"/>
</dbReference>
<dbReference type="HOGENOM" id="CLU_000631_11_0_1"/>
<dbReference type="EC" id="3.2.1.20" evidence="3"/>
<dbReference type="Gene3D" id="2.60.40.1760">
    <property type="entry name" value="glycosyl hydrolase (family 31)"/>
    <property type="match status" value="1"/>
</dbReference>
<dbReference type="AlphaFoldDB" id="A0A093XA45"/>
<proteinExistence type="inferred from homology"/>
<keyword evidence="4 6" id="KW-0378">Hydrolase</keyword>
<dbReference type="EMBL" id="JPOX01000049">
    <property type="protein sequence ID" value="KFX42093.1"/>
    <property type="molecule type" value="Genomic_DNA"/>
</dbReference>
<dbReference type="Pfam" id="PF21365">
    <property type="entry name" value="Glyco_hydro_31_3rd"/>
    <property type="match status" value="1"/>
</dbReference>
<dbReference type="Pfam" id="PF13802">
    <property type="entry name" value="Gal_mutarotas_2"/>
    <property type="match status" value="1"/>
</dbReference>
<protein>
    <recommendedName>
        <fullName evidence="3">alpha-glucosidase</fullName>
        <ecNumber evidence="3">3.2.1.20</ecNumber>
    </recommendedName>
</protein>